<dbReference type="InterPro" id="IPR001867">
    <property type="entry name" value="OmpR/PhoB-type_DNA-bd"/>
</dbReference>
<accession>A0ABR8RCR9</accession>
<keyword evidence="6" id="KW-0804">Transcription</keyword>
<gene>
    <name evidence="11" type="ORF">H9650_15795</name>
</gene>
<name>A0ABR8RCR9_9BACI</name>
<dbReference type="PROSITE" id="PS50110">
    <property type="entry name" value="RESPONSE_REGULATORY"/>
    <property type="match status" value="1"/>
</dbReference>
<dbReference type="CDD" id="cd00383">
    <property type="entry name" value="trans_reg_C"/>
    <property type="match status" value="1"/>
</dbReference>
<protein>
    <submittedName>
        <fullName evidence="11">Response regulator transcription factor</fullName>
    </submittedName>
</protein>
<evidence type="ECO:0000313" key="12">
    <source>
        <dbReference type="Proteomes" id="UP000640786"/>
    </source>
</evidence>
<dbReference type="SMART" id="SM00862">
    <property type="entry name" value="Trans_reg_C"/>
    <property type="match status" value="1"/>
</dbReference>
<dbReference type="EMBL" id="JACSQO010000009">
    <property type="protein sequence ID" value="MBD7945574.1"/>
    <property type="molecule type" value="Genomic_DNA"/>
</dbReference>
<feature type="DNA-binding region" description="OmpR/PhoB-type" evidence="8">
    <location>
        <begin position="143"/>
        <end position="241"/>
    </location>
</feature>
<keyword evidence="3" id="KW-0902">Two-component regulatory system</keyword>
<keyword evidence="2 7" id="KW-0597">Phosphoprotein</keyword>
<evidence type="ECO:0000256" key="7">
    <source>
        <dbReference type="PROSITE-ProRule" id="PRU00169"/>
    </source>
</evidence>
<comment type="subcellular location">
    <subcellularLocation>
        <location evidence="1">Cytoplasm</location>
    </subcellularLocation>
</comment>
<evidence type="ECO:0000256" key="5">
    <source>
        <dbReference type="ARBA" id="ARBA00023125"/>
    </source>
</evidence>
<dbReference type="PROSITE" id="PS51755">
    <property type="entry name" value="OMPR_PHOB"/>
    <property type="match status" value="1"/>
</dbReference>
<dbReference type="SUPFAM" id="SSF52172">
    <property type="entry name" value="CheY-like"/>
    <property type="match status" value="1"/>
</dbReference>
<evidence type="ECO:0000256" key="8">
    <source>
        <dbReference type="PROSITE-ProRule" id="PRU01091"/>
    </source>
</evidence>
<evidence type="ECO:0000256" key="3">
    <source>
        <dbReference type="ARBA" id="ARBA00023012"/>
    </source>
</evidence>
<evidence type="ECO:0000313" key="11">
    <source>
        <dbReference type="EMBL" id="MBD7945574.1"/>
    </source>
</evidence>
<keyword evidence="4" id="KW-0805">Transcription regulation</keyword>
<feature type="domain" description="Response regulatory" evidence="9">
    <location>
        <begin position="17"/>
        <end position="130"/>
    </location>
</feature>
<reference evidence="11 12" key="1">
    <citation type="submission" date="2020-08" db="EMBL/GenBank/DDBJ databases">
        <title>A Genomic Blueprint of the Chicken Gut Microbiome.</title>
        <authorList>
            <person name="Gilroy R."/>
            <person name="Ravi A."/>
            <person name="Getino M."/>
            <person name="Pursley I."/>
            <person name="Horton D.L."/>
            <person name="Alikhan N.-F."/>
            <person name="Baker D."/>
            <person name="Gharbi K."/>
            <person name="Hall N."/>
            <person name="Watson M."/>
            <person name="Adriaenssens E.M."/>
            <person name="Foster-Nyarko E."/>
            <person name="Jarju S."/>
            <person name="Secka A."/>
            <person name="Antonio M."/>
            <person name="Oren A."/>
            <person name="Chaudhuri R."/>
            <person name="La Ragione R.M."/>
            <person name="Hildebrand F."/>
            <person name="Pallen M.J."/>
        </authorList>
    </citation>
    <scope>NUCLEOTIDE SEQUENCE [LARGE SCALE GENOMIC DNA]</scope>
    <source>
        <strain evidence="11 12">Sa2BUA9</strain>
    </source>
</reference>
<evidence type="ECO:0000256" key="1">
    <source>
        <dbReference type="ARBA" id="ARBA00004496"/>
    </source>
</evidence>
<evidence type="ECO:0000259" key="10">
    <source>
        <dbReference type="PROSITE" id="PS51755"/>
    </source>
</evidence>
<dbReference type="PANTHER" id="PTHR48111:SF31">
    <property type="entry name" value="TRANSCRIPTIONAL REGULATORY PROTEIN YXDJ"/>
    <property type="match status" value="1"/>
</dbReference>
<evidence type="ECO:0000259" key="9">
    <source>
        <dbReference type="PROSITE" id="PS50110"/>
    </source>
</evidence>
<evidence type="ECO:0000256" key="4">
    <source>
        <dbReference type="ARBA" id="ARBA00023015"/>
    </source>
</evidence>
<dbReference type="Pfam" id="PF00486">
    <property type="entry name" value="Trans_reg_C"/>
    <property type="match status" value="1"/>
</dbReference>
<dbReference type="InterPro" id="IPR011006">
    <property type="entry name" value="CheY-like_superfamily"/>
</dbReference>
<organism evidence="11 12">
    <name type="scientific">Psychrobacillus faecigallinarum</name>
    <dbReference type="NCBI Taxonomy" id="2762235"/>
    <lineage>
        <taxon>Bacteria</taxon>
        <taxon>Bacillati</taxon>
        <taxon>Bacillota</taxon>
        <taxon>Bacilli</taxon>
        <taxon>Bacillales</taxon>
        <taxon>Bacillaceae</taxon>
        <taxon>Psychrobacillus</taxon>
    </lineage>
</organism>
<dbReference type="Gene3D" id="3.40.50.2300">
    <property type="match status" value="1"/>
</dbReference>
<comment type="caution">
    <text evidence="11">The sequence shown here is derived from an EMBL/GenBank/DDBJ whole genome shotgun (WGS) entry which is preliminary data.</text>
</comment>
<feature type="modified residue" description="4-aspartylphosphate" evidence="7">
    <location>
        <position position="66"/>
    </location>
</feature>
<evidence type="ECO:0000256" key="6">
    <source>
        <dbReference type="ARBA" id="ARBA00023163"/>
    </source>
</evidence>
<keyword evidence="12" id="KW-1185">Reference proteome</keyword>
<evidence type="ECO:0000256" key="2">
    <source>
        <dbReference type="ARBA" id="ARBA00022553"/>
    </source>
</evidence>
<dbReference type="Proteomes" id="UP000640786">
    <property type="component" value="Unassembled WGS sequence"/>
</dbReference>
<dbReference type="InterPro" id="IPR001789">
    <property type="entry name" value="Sig_transdc_resp-reg_receiver"/>
</dbReference>
<feature type="domain" description="OmpR/PhoB-type" evidence="10">
    <location>
        <begin position="143"/>
        <end position="241"/>
    </location>
</feature>
<dbReference type="CDD" id="cd18159">
    <property type="entry name" value="REC_OmpR_NsrR-like"/>
    <property type="match status" value="1"/>
</dbReference>
<proteinExistence type="predicted"/>
<sequence length="246" mass="29013">MIKTERYRRRIPVETHRVLVVEDDKKIAALLADTLRKYHYEVHTIEDFDQILEEFTAFNPHIVLLDINLPSYDGYYWCRQLRQLTTCPIIFVSARSGEMDQIFALENGGDDFITKPFHYEIVLAKIKSHLRRTYGEYATKQEERVVKTGKLQLFLERMELHIGNEEIPLQKKECTILDLLIRNHPKVVTREQLLEELWDDQSFVDENTLNVNMTRVRKKLADYHVISTIETVRGAGYRLNLSSEES</sequence>
<dbReference type="SMART" id="SM00448">
    <property type="entry name" value="REC"/>
    <property type="match status" value="1"/>
</dbReference>
<dbReference type="Gene3D" id="1.10.10.10">
    <property type="entry name" value="Winged helix-like DNA-binding domain superfamily/Winged helix DNA-binding domain"/>
    <property type="match status" value="1"/>
</dbReference>
<dbReference type="PANTHER" id="PTHR48111">
    <property type="entry name" value="REGULATOR OF RPOS"/>
    <property type="match status" value="1"/>
</dbReference>
<dbReference type="InterPro" id="IPR039420">
    <property type="entry name" value="WalR-like"/>
</dbReference>
<keyword evidence="5 8" id="KW-0238">DNA-binding</keyword>
<dbReference type="Gene3D" id="6.10.250.690">
    <property type="match status" value="1"/>
</dbReference>
<dbReference type="SUPFAM" id="SSF46894">
    <property type="entry name" value="C-terminal effector domain of the bipartite response regulators"/>
    <property type="match status" value="1"/>
</dbReference>
<dbReference type="Pfam" id="PF00072">
    <property type="entry name" value="Response_reg"/>
    <property type="match status" value="1"/>
</dbReference>
<dbReference type="InterPro" id="IPR036388">
    <property type="entry name" value="WH-like_DNA-bd_sf"/>
</dbReference>
<dbReference type="InterPro" id="IPR016032">
    <property type="entry name" value="Sig_transdc_resp-reg_C-effctor"/>
</dbReference>